<keyword evidence="2" id="KW-1185">Reference proteome</keyword>
<reference evidence="2" key="1">
    <citation type="journal article" date="2013" name="Genetics">
        <title>The draft genome and transcriptome of Panagrellus redivivus are shaped by the harsh demands of a free-living lifestyle.</title>
        <authorList>
            <person name="Srinivasan J."/>
            <person name="Dillman A.R."/>
            <person name="Macchietto M.G."/>
            <person name="Heikkinen L."/>
            <person name="Lakso M."/>
            <person name="Fracchia K.M."/>
            <person name="Antoshechkin I."/>
            <person name="Mortazavi A."/>
            <person name="Wong G."/>
            <person name="Sternberg P.W."/>
        </authorList>
    </citation>
    <scope>NUCLEOTIDE SEQUENCE [LARGE SCALE GENOMIC DNA]</scope>
    <source>
        <strain evidence="2">MT8872</strain>
    </source>
</reference>
<sequence length="388" mass="43934">MCHIDPDIDSLPLNAELNKVRRLLRLCFCSFSKTLSPKRRLLNKAVFCLVCIYQIFNTLEIVYALSTLTLEATNMSNLLVRLAFSFQVTVSLYFVFDWQRKCKFRSFAAAIHQVQNSAGCIENRASLGRLLIVFRVFITLTIIFFAVLHLTFLLDVKLDAFSLRKFSSDITKVLFLGWNFFCVVYSSFASSIGIFMYSLFTYGAVLEARLFNNKLTALGKVTMSPTNLMNELVERINEHGRLGKAVRELDGMCEVFAFLMLGSTIPVSAITLLQLLGTRNMPLINFFMSVPLVAMNCMLLISLTAIPAMLHNVLDRSKHHLYGNLRVWQTFDKDVYVVANSLATHLNQPDLGISVWGFAMVSKPLILTTISVMVTCIAFLLELRKRPL</sequence>
<dbReference type="AlphaFoldDB" id="A0A7E4VUL3"/>
<feature type="transmembrane region" description="Helical" evidence="1">
    <location>
        <begin position="78"/>
        <end position="96"/>
    </location>
</feature>
<dbReference type="Proteomes" id="UP000492821">
    <property type="component" value="Unassembled WGS sequence"/>
</dbReference>
<dbReference type="WBParaSite" id="Pan_g3571.t1">
    <property type="protein sequence ID" value="Pan_g3571.t1"/>
    <property type="gene ID" value="Pan_g3571"/>
</dbReference>
<dbReference type="PANTHER" id="PTHR34492">
    <property type="entry name" value="GUSTATORY RECEPTOR FAMILY"/>
    <property type="match status" value="1"/>
</dbReference>
<evidence type="ECO:0000313" key="2">
    <source>
        <dbReference type="Proteomes" id="UP000492821"/>
    </source>
</evidence>
<organism evidence="2 3">
    <name type="scientific">Panagrellus redivivus</name>
    <name type="common">Microworm</name>
    <dbReference type="NCBI Taxonomy" id="6233"/>
    <lineage>
        <taxon>Eukaryota</taxon>
        <taxon>Metazoa</taxon>
        <taxon>Ecdysozoa</taxon>
        <taxon>Nematoda</taxon>
        <taxon>Chromadorea</taxon>
        <taxon>Rhabditida</taxon>
        <taxon>Tylenchina</taxon>
        <taxon>Panagrolaimomorpha</taxon>
        <taxon>Panagrolaimoidea</taxon>
        <taxon>Panagrolaimidae</taxon>
        <taxon>Panagrellus</taxon>
    </lineage>
</organism>
<keyword evidence="1" id="KW-1133">Transmembrane helix</keyword>
<keyword evidence="1" id="KW-0472">Membrane</keyword>
<keyword evidence="1" id="KW-0812">Transmembrane</keyword>
<feature type="transmembrane region" description="Helical" evidence="1">
    <location>
        <begin position="283"/>
        <end position="310"/>
    </location>
</feature>
<evidence type="ECO:0000313" key="3">
    <source>
        <dbReference type="WBParaSite" id="Pan_g3571.t1"/>
    </source>
</evidence>
<dbReference type="PANTHER" id="PTHR34492:SF2">
    <property type="entry name" value="G PROTEIN-COUPLED RECEPTOR"/>
    <property type="match status" value="1"/>
</dbReference>
<reference evidence="3" key="2">
    <citation type="submission" date="2020-10" db="UniProtKB">
        <authorList>
            <consortium name="WormBaseParasite"/>
        </authorList>
    </citation>
    <scope>IDENTIFICATION</scope>
</reference>
<protein>
    <submittedName>
        <fullName evidence="3">Gustatory receptor</fullName>
    </submittedName>
</protein>
<proteinExistence type="predicted"/>
<evidence type="ECO:0000256" key="1">
    <source>
        <dbReference type="SAM" id="Phobius"/>
    </source>
</evidence>
<feature type="transmembrane region" description="Helical" evidence="1">
    <location>
        <begin position="174"/>
        <end position="200"/>
    </location>
</feature>
<feature type="transmembrane region" description="Helical" evidence="1">
    <location>
        <begin position="255"/>
        <end position="277"/>
    </location>
</feature>
<feature type="transmembrane region" description="Helical" evidence="1">
    <location>
        <begin position="364"/>
        <end position="381"/>
    </location>
</feature>
<feature type="transmembrane region" description="Helical" evidence="1">
    <location>
        <begin position="132"/>
        <end position="154"/>
    </location>
</feature>
<feature type="transmembrane region" description="Helical" evidence="1">
    <location>
        <begin position="45"/>
        <end position="66"/>
    </location>
</feature>
<name>A0A7E4VUL3_PANRE</name>
<accession>A0A7E4VUL3</accession>